<comment type="caution">
    <text evidence="2">The sequence shown here is derived from an EMBL/GenBank/DDBJ whole genome shotgun (WGS) entry which is preliminary data.</text>
</comment>
<feature type="region of interest" description="Disordered" evidence="1">
    <location>
        <begin position="143"/>
        <end position="177"/>
    </location>
</feature>
<evidence type="ECO:0000313" key="3">
    <source>
        <dbReference type="Proteomes" id="UP000007129"/>
    </source>
</evidence>
<proteinExistence type="predicted"/>
<evidence type="ECO:0000256" key="1">
    <source>
        <dbReference type="SAM" id="MobiDB-lite"/>
    </source>
</evidence>
<protein>
    <submittedName>
        <fullName evidence="2">Uncharacterized protein</fullName>
    </submittedName>
</protein>
<feature type="compositionally biased region" description="Polar residues" evidence="1">
    <location>
        <begin position="145"/>
        <end position="162"/>
    </location>
</feature>
<evidence type="ECO:0000313" key="2">
    <source>
        <dbReference type="EMBL" id="EKG10210.1"/>
    </source>
</evidence>
<dbReference type="AlphaFoldDB" id="K2S0G6"/>
<reference evidence="2 3" key="1">
    <citation type="journal article" date="2012" name="BMC Genomics">
        <title>Tools to kill: Genome of one of the most destructive plant pathogenic fungi Macrophomina phaseolina.</title>
        <authorList>
            <person name="Islam M.S."/>
            <person name="Haque M.S."/>
            <person name="Islam M.M."/>
            <person name="Emdad E.M."/>
            <person name="Halim A."/>
            <person name="Hossen Q.M.M."/>
            <person name="Hossain M.Z."/>
            <person name="Ahmed B."/>
            <person name="Rahim S."/>
            <person name="Rahman M.S."/>
            <person name="Alam M.M."/>
            <person name="Hou S."/>
            <person name="Wan X."/>
            <person name="Saito J.A."/>
            <person name="Alam M."/>
        </authorList>
    </citation>
    <scope>NUCLEOTIDE SEQUENCE [LARGE SCALE GENOMIC DNA]</scope>
    <source>
        <strain evidence="2 3">MS6</strain>
    </source>
</reference>
<dbReference type="Proteomes" id="UP000007129">
    <property type="component" value="Unassembled WGS sequence"/>
</dbReference>
<gene>
    <name evidence="2" type="ORF">MPH_12810</name>
</gene>
<organism evidence="2 3">
    <name type="scientific">Macrophomina phaseolina (strain MS6)</name>
    <name type="common">Charcoal rot fungus</name>
    <dbReference type="NCBI Taxonomy" id="1126212"/>
    <lineage>
        <taxon>Eukaryota</taxon>
        <taxon>Fungi</taxon>
        <taxon>Dikarya</taxon>
        <taxon>Ascomycota</taxon>
        <taxon>Pezizomycotina</taxon>
        <taxon>Dothideomycetes</taxon>
        <taxon>Dothideomycetes incertae sedis</taxon>
        <taxon>Botryosphaeriales</taxon>
        <taxon>Botryosphaeriaceae</taxon>
        <taxon>Macrophomina</taxon>
    </lineage>
</organism>
<accession>K2S0G6</accession>
<sequence>MQPRCCSASACGSSFDHIKINGGPRPGISRLDARLLFLFQRWQTRCRGEKKKERKKSSRSSGRNVSRLSRKGAMLWSFSKLEITERTVRTGHTNYWLIIWFTQYVHASVMISGALSLSLSLHLSRTEYPYGTQLEKMHRRGVCSKGTSGLTQNVHEPQSLQPKRTLEQQDKIQNNTA</sequence>
<dbReference type="EMBL" id="AHHD01000526">
    <property type="protein sequence ID" value="EKG10210.1"/>
    <property type="molecule type" value="Genomic_DNA"/>
</dbReference>
<dbReference type="HOGENOM" id="CLU_1518163_0_0_1"/>
<dbReference type="InParanoid" id="K2S0G6"/>
<dbReference type="VEuPathDB" id="FungiDB:MPH_12810"/>
<name>K2S0G6_MACPH</name>